<dbReference type="InterPro" id="IPR016035">
    <property type="entry name" value="Acyl_Trfase/lysoPLipase"/>
</dbReference>
<evidence type="ECO:0000256" key="3">
    <source>
        <dbReference type="PROSITE-ProRule" id="PRU01161"/>
    </source>
</evidence>
<comment type="similarity">
    <text evidence="1">Belongs to the patatin family.</text>
</comment>
<dbReference type="GO" id="GO:0047372">
    <property type="term" value="F:monoacylglycerol lipase activity"/>
    <property type="evidence" value="ECO:0007669"/>
    <property type="project" value="TreeGrafter"/>
</dbReference>
<dbReference type="PANTHER" id="PTHR32176">
    <property type="entry name" value="XYLOSE ISOMERASE"/>
    <property type="match status" value="1"/>
</dbReference>
<name>A0AAP2GIP6_9BACT</name>
<dbReference type="PANTHER" id="PTHR32176:SF92">
    <property type="entry name" value="XYLOSE ISOMERASE"/>
    <property type="match status" value="1"/>
</dbReference>
<dbReference type="GO" id="GO:0004620">
    <property type="term" value="F:phospholipase activity"/>
    <property type="evidence" value="ECO:0007669"/>
    <property type="project" value="TreeGrafter"/>
</dbReference>
<dbReference type="EMBL" id="JAHESC010000014">
    <property type="protein sequence ID" value="MBT1687158.1"/>
    <property type="molecule type" value="Genomic_DNA"/>
</dbReference>
<dbReference type="Proteomes" id="UP001319180">
    <property type="component" value="Unassembled WGS sequence"/>
</dbReference>
<organism evidence="5 6">
    <name type="scientific">Dawidia soli</name>
    <dbReference type="NCBI Taxonomy" id="2782352"/>
    <lineage>
        <taxon>Bacteria</taxon>
        <taxon>Pseudomonadati</taxon>
        <taxon>Bacteroidota</taxon>
        <taxon>Cytophagia</taxon>
        <taxon>Cytophagales</taxon>
        <taxon>Chryseotaleaceae</taxon>
        <taxon>Dawidia</taxon>
    </lineage>
</organism>
<accession>A0AAP2GIP6</accession>
<comment type="caution">
    <text evidence="3">Lacks conserved residue(s) required for the propagation of feature annotation.</text>
</comment>
<sequence>MPCIALAIDGGGLRGIIPVLILKHIEEKVQESTQSRRRLVNYFNIVSGTSTGGLIACGATLGTNEDTQSTKYDFDFIESIYRTRGPEIFPHETRWLVKRYNKLKNYIRPQFGKHGIETVLKDIFESTRILSCIRPIIVTTYDVSCNKPFYFSSRAAALEPDLNYS</sequence>
<evidence type="ECO:0000256" key="2">
    <source>
        <dbReference type="ARBA" id="ARBA00023098"/>
    </source>
</evidence>
<dbReference type="PROSITE" id="PS51635">
    <property type="entry name" value="PNPLA"/>
    <property type="match status" value="1"/>
</dbReference>
<feature type="short sequence motif" description="GXGXXG" evidence="3">
    <location>
        <begin position="10"/>
        <end position="15"/>
    </location>
</feature>
<gene>
    <name evidence="5" type="ORF">KK078_11340</name>
</gene>
<comment type="caution">
    <text evidence="5">The sequence shown here is derived from an EMBL/GenBank/DDBJ whole genome shotgun (WGS) entry which is preliminary data.</text>
</comment>
<evidence type="ECO:0000259" key="4">
    <source>
        <dbReference type="PROSITE" id="PS51635"/>
    </source>
</evidence>
<evidence type="ECO:0000313" key="5">
    <source>
        <dbReference type="EMBL" id="MBT1687158.1"/>
    </source>
</evidence>
<evidence type="ECO:0000256" key="1">
    <source>
        <dbReference type="ARBA" id="ARBA00010240"/>
    </source>
</evidence>
<feature type="short sequence motif" description="GXSXG" evidence="3">
    <location>
        <begin position="48"/>
        <end position="52"/>
    </location>
</feature>
<reference evidence="5 6" key="1">
    <citation type="submission" date="2021-05" db="EMBL/GenBank/DDBJ databases">
        <title>A Polyphasic approach of four new species of the genus Ohtaekwangia: Ohtaekwangia histidinii sp. nov., Ohtaekwangia cretensis sp. nov., Ohtaekwangia indiensis sp. nov., Ohtaekwangia reichenbachii sp. nov. from diverse environment.</title>
        <authorList>
            <person name="Octaviana S."/>
        </authorList>
    </citation>
    <scope>NUCLEOTIDE SEQUENCE [LARGE SCALE GENOMIC DNA]</scope>
    <source>
        <strain evidence="5 6">PWU37</strain>
    </source>
</reference>
<dbReference type="InterPro" id="IPR002641">
    <property type="entry name" value="PNPLA_dom"/>
</dbReference>
<dbReference type="SUPFAM" id="SSF52151">
    <property type="entry name" value="FabD/lysophospholipase-like"/>
    <property type="match status" value="1"/>
</dbReference>
<dbReference type="RefSeq" id="WP_394370560.1">
    <property type="nucleotide sequence ID" value="NZ_JAHESC010000014.1"/>
</dbReference>
<dbReference type="Pfam" id="PF01734">
    <property type="entry name" value="Patatin"/>
    <property type="match status" value="1"/>
</dbReference>
<evidence type="ECO:0000313" key="6">
    <source>
        <dbReference type="Proteomes" id="UP001319180"/>
    </source>
</evidence>
<keyword evidence="2" id="KW-0443">Lipid metabolism</keyword>
<dbReference type="GO" id="GO:0006629">
    <property type="term" value="P:lipid metabolic process"/>
    <property type="evidence" value="ECO:0007669"/>
    <property type="project" value="UniProtKB-KW"/>
</dbReference>
<keyword evidence="6" id="KW-1185">Reference proteome</keyword>
<feature type="domain" description="PNPLA" evidence="4">
    <location>
        <begin position="6"/>
        <end position="165"/>
    </location>
</feature>
<dbReference type="Gene3D" id="3.40.1090.10">
    <property type="entry name" value="Cytosolic phospholipase A2 catalytic domain"/>
    <property type="match status" value="1"/>
</dbReference>
<protein>
    <submittedName>
        <fullName evidence="5">Patatin-like phospholipase family protein</fullName>
    </submittedName>
</protein>
<dbReference type="AlphaFoldDB" id="A0AAP2GIP6"/>
<proteinExistence type="inferred from homology"/>